<evidence type="ECO:0000313" key="3">
    <source>
        <dbReference type="Proteomes" id="UP000241346"/>
    </source>
</evidence>
<feature type="compositionally biased region" description="Low complexity" evidence="1">
    <location>
        <begin position="141"/>
        <end position="151"/>
    </location>
</feature>
<dbReference type="EMBL" id="PYMB01000001">
    <property type="protein sequence ID" value="PSW15633.1"/>
    <property type="molecule type" value="Genomic_DNA"/>
</dbReference>
<organism evidence="2 3">
    <name type="scientific">Photobacterium rosenbergii</name>
    <dbReference type="NCBI Taxonomy" id="294936"/>
    <lineage>
        <taxon>Bacteria</taxon>
        <taxon>Pseudomonadati</taxon>
        <taxon>Pseudomonadota</taxon>
        <taxon>Gammaproteobacteria</taxon>
        <taxon>Vibrionales</taxon>
        <taxon>Vibrionaceae</taxon>
        <taxon>Photobacterium</taxon>
    </lineage>
</organism>
<dbReference type="OrthoDB" id="5873420at2"/>
<evidence type="ECO:0000256" key="1">
    <source>
        <dbReference type="SAM" id="MobiDB-lite"/>
    </source>
</evidence>
<feature type="compositionally biased region" description="Low complexity" evidence="1">
    <location>
        <begin position="159"/>
        <end position="183"/>
    </location>
</feature>
<feature type="region of interest" description="Disordered" evidence="1">
    <location>
        <begin position="82"/>
        <end position="105"/>
    </location>
</feature>
<gene>
    <name evidence="2" type="ORF">C9J01_01040</name>
</gene>
<feature type="region of interest" description="Disordered" evidence="1">
    <location>
        <begin position="141"/>
        <end position="260"/>
    </location>
</feature>
<dbReference type="Pfam" id="PF09849">
    <property type="entry name" value="DUF2076"/>
    <property type="match status" value="1"/>
</dbReference>
<feature type="compositionally biased region" description="Gly residues" evidence="1">
    <location>
        <begin position="190"/>
        <end position="216"/>
    </location>
</feature>
<dbReference type="Proteomes" id="UP000241346">
    <property type="component" value="Unassembled WGS sequence"/>
</dbReference>
<dbReference type="RefSeq" id="WP_107296253.1">
    <property type="nucleotide sequence ID" value="NZ_PYMB01000001.1"/>
</dbReference>
<accession>A0A2T3NJJ0</accession>
<sequence length="260" mass="27049">MTPQEKELIQNVANKLKQSPNKTKDAEAESLINNEIGAQDDAVYKLTQAVLVQEMALKELKQKNEYLEKCVEHHKSEANRGAFSKMMGGNRPAPQPPQPTHQPSAFGSFMQTAASVAVGMVAGNMISNMLFNNDDPAADAMASTDAQAADTPAEEAPADDALASSGAEESSGGFLDDSSSFASEYTDNTGGFGTDGLGGSSEGFGDAGFGDAGFGTDGLENNGFENTDFDDTLANNGFSSEDDFFGGGGDDGGFDFGGDE</sequence>
<evidence type="ECO:0000313" key="2">
    <source>
        <dbReference type="EMBL" id="PSW15633.1"/>
    </source>
</evidence>
<comment type="caution">
    <text evidence="2">The sequence shown here is derived from an EMBL/GenBank/DDBJ whole genome shotgun (WGS) entry which is preliminary data.</text>
</comment>
<proteinExistence type="predicted"/>
<feature type="compositionally biased region" description="Gly residues" evidence="1">
    <location>
        <begin position="245"/>
        <end position="260"/>
    </location>
</feature>
<dbReference type="InterPro" id="IPR018648">
    <property type="entry name" value="DUF2076"/>
</dbReference>
<protein>
    <submittedName>
        <fullName evidence="2">ABC transporter substrate-binding protein</fullName>
    </submittedName>
</protein>
<name>A0A2T3NJJ0_9GAMM</name>
<dbReference type="AlphaFoldDB" id="A0A2T3NJJ0"/>
<reference evidence="2 3" key="1">
    <citation type="submission" date="2018-03" db="EMBL/GenBank/DDBJ databases">
        <title>Whole genome sequencing of Histamine producing bacteria.</title>
        <authorList>
            <person name="Butler K."/>
        </authorList>
    </citation>
    <scope>NUCLEOTIDE SEQUENCE [LARGE SCALE GENOMIC DNA]</scope>
    <source>
        <strain evidence="2 3">DSM 19138</strain>
    </source>
</reference>